<dbReference type="Pfam" id="PF00512">
    <property type="entry name" value="HisKA"/>
    <property type="match status" value="1"/>
</dbReference>
<dbReference type="SMART" id="SM00086">
    <property type="entry name" value="PAC"/>
    <property type="match status" value="2"/>
</dbReference>
<dbReference type="SMART" id="SM00387">
    <property type="entry name" value="HATPase_c"/>
    <property type="match status" value="1"/>
</dbReference>
<dbReference type="Gene3D" id="1.10.287.130">
    <property type="match status" value="1"/>
</dbReference>
<keyword evidence="5 15" id="KW-0597">Phosphoprotein</keyword>
<dbReference type="Pfam" id="PF02518">
    <property type="entry name" value="HATPase_c"/>
    <property type="match status" value="1"/>
</dbReference>
<feature type="domain" description="PAC" evidence="20">
    <location>
        <begin position="41"/>
        <end position="93"/>
    </location>
</feature>
<keyword evidence="8" id="KW-0418">Kinase</keyword>
<organism evidence="21 22">
    <name type="scientific">Candidatus Desulfosporosinus infrequens</name>
    <dbReference type="NCBI Taxonomy" id="2043169"/>
    <lineage>
        <taxon>Bacteria</taxon>
        <taxon>Bacillati</taxon>
        <taxon>Bacillota</taxon>
        <taxon>Clostridia</taxon>
        <taxon>Eubacteriales</taxon>
        <taxon>Desulfitobacteriaceae</taxon>
        <taxon>Desulfosporosinus</taxon>
    </lineage>
</organism>
<name>A0A2U3LPI2_9FIRM</name>
<dbReference type="InterPro" id="IPR001789">
    <property type="entry name" value="Sig_transdc_resp-reg_receiver"/>
</dbReference>
<evidence type="ECO:0000256" key="15">
    <source>
        <dbReference type="PROSITE-ProRule" id="PRU00169"/>
    </source>
</evidence>
<dbReference type="GO" id="GO:0005524">
    <property type="term" value="F:ATP binding"/>
    <property type="evidence" value="ECO:0007669"/>
    <property type="project" value="UniProtKB-KW"/>
</dbReference>
<comment type="catalytic activity">
    <reaction evidence="1">
        <text>ATP + protein L-histidine = ADP + protein N-phospho-L-histidine.</text>
        <dbReference type="EC" id="2.7.13.3"/>
    </reaction>
</comment>
<dbReference type="CDD" id="cd00130">
    <property type="entry name" value="PAS"/>
    <property type="match status" value="2"/>
</dbReference>
<keyword evidence="9" id="KW-0067">ATP-binding</keyword>
<dbReference type="Pfam" id="PF00072">
    <property type="entry name" value="Response_reg"/>
    <property type="match status" value="1"/>
</dbReference>
<keyword evidence="7" id="KW-0547">Nucleotide-binding</keyword>
<protein>
    <recommendedName>
        <fullName evidence="14">Circadian input-output histidine kinase CikA</fullName>
        <ecNumber evidence="3">2.7.13.3</ecNumber>
    </recommendedName>
    <alternativeName>
        <fullName evidence="13">Sensory/regulatory protein RpfC</fullName>
    </alternativeName>
    <alternativeName>
        <fullName evidence="4">Stage 0 sporulation protein A homolog</fullName>
    </alternativeName>
</protein>
<comment type="subunit">
    <text evidence="12">At low DSF concentrations, interacts with RpfF.</text>
</comment>
<dbReference type="SMART" id="SM00091">
    <property type="entry name" value="PAS"/>
    <property type="match status" value="2"/>
</dbReference>
<evidence type="ECO:0000259" key="19">
    <source>
        <dbReference type="PROSITE" id="PS50112"/>
    </source>
</evidence>
<dbReference type="SUPFAM" id="SSF55874">
    <property type="entry name" value="ATPase domain of HSP90 chaperone/DNA topoisomerase II/histidine kinase"/>
    <property type="match status" value="1"/>
</dbReference>
<dbReference type="Gene3D" id="3.30.565.10">
    <property type="entry name" value="Histidine kinase-like ATPase, C-terminal domain"/>
    <property type="match status" value="1"/>
</dbReference>
<dbReference type="EC" id="2.7.13.3" evidence="3"/>
<feature type="domain" description="Histidine kinase" evidence="17">
    <location>
        <begin position="239"/>
        <end position="459"/>
    </location>
</feature>
<feature type="domain" description="PAS" evidence="19">
    <location>
        <begin position="1"/>
        <end position="39"/>
    </location>
</feature>
<evidence type="ECO:0000256" key="8">
    <source>
        <dbReference type="ARBA" id="ARBA00022777"/>
    </source>
</evidence>
<dbReference type="InterPro" id="IPR005467">
    <property type="entry name" value="His_kinase_dom"/>
</dbReference>
<dbReference type="InterPro" id="IPR011006">
    <property type="entry name" value="CheY-like_superfamily"/>
</dbReference>
<dbReference type="CDD" id="cd16922">
    <property type="entry name" value="HATPase_EvgS-ArcB-TorS-like"/>
    <property type="match status" value="1"/>
</dbReference>
<evidence type="ECO:0000256" key="7">
    <source>
        <dbReference type="ARBA" id="ARBA00022741"/>
    </source>
</evidence>
<evidence type="ECO:0000256" key="2">
    <source>
        <dbReference type="ARBA" id="ARBA00006402"/>
    </source>
</evidence>
<dbReference type="PROSITE" id="PS50110">
    <property type="entry name" value="RESPONSE_REGULATORY"/>
    <property type="match status" value="1"/>
</dbReference>
<dbReference type="Gene3D" id="3.30.450.20">
    <property type="entry name" value="PAS domain"/>
    <property type="match status" value="2"/>
</dbReference>
<feature type="coiled-coil region" evidence="16">
    <location>
        <begin position="205"/>
        <end position="239"/>
    </location>
</feature>
<evidence type="ECO:0000256" key="14">
    <source>
        <dbReference type="ARBA" id="ARBA00074306"/>
    </source>
</evidence>
<dbReference type="Proteomes" id="UP000238916">
    <property type="component" value="Unassembled WGS sequence"/>
</dbReference>
<dbReference type="PROSITE" id="PS50109">
    <property type="entry name" value="HIS_KIN"/>
    <property type="match status" value="1"/>
</dbReference>
<evidence type="ECO:0000313" key="22">
    <source>
        <dbReference type="Proteomes" id="UP000238916"/>
    </source>
</evidence>
<dbReference type="InterPro" id="IPR003594">
    <property type="entry name" value="HATPase_dom"/>
</dbReference>
<evidence type="ECO:0000259" key="18">
    <source>
        <dbReference type="PROSITE" id="PS50110"/>
    </source>
</evidence>
<dbReference type="PRINTS" id="PR00344">
    <property type="entry name" value="BCTRLSENSOR"/>
</dbReference>
<dbReference type="InterPro" id="IPR000014">
    <property type="entry name" value="PAS"/>
</dbReference>
<reference evidence="22" key="1">
    <citation type="submission" date="2018-02" db="EMBL/GenBank/DDBJ databases">
        <authorList>
            <person name="Hausmann B."/>
        </authorList>
    </citation>
    <scope>NUCLEOTIDE SEQUENCE [LARGE SCALE GENOMIC DNA]</scope>
    <source>
        <strain evidence="22">Peat soil MAG SbF1</strain>
    </source>
</reference>
<dbReference type="PROSITE" id="PS50113">
    <property type="entry name" value="PAC"/>
    <property type="match status" value="2"/>
</dbReference>
<dbReference type="InterPro" id="IPR013655">
    <property type="entry name" value="PAS_fold_3"/>
</dbReference>
<dbReference type="CDD" id="cd17546">
    <property type="entry name" value="REC_hyHK_CKI1_RcsC-like"/>
    <property type="match status" value="1"/>
</dbReference>
<dbReference type="GO" id="GO:0000155">
    <property type="term" value="F:phosphorelay sensor kinase activity"/>
    <property type="evidence" value="ECO:0007669"/>
    <property type="project" value="InterPro"/>
</dbReference>
<dbReference type="InterPro" id="IPR036890">
    <property type="entry name" value="HATPase_C_sf"/>
</dbReference>
<evidence type="ECO:0000256" key="5">
    <source>
        <dbReference type="ARBA" id="ARBA00022553"/>
    </source>
</evidence>
<dbReference type="InterPro" id="IPR003661">
    <property type="entry name" value="HisK_dim/P_dom"/>
</dbReference>
<gene>
    <name evidence="21" type="ORF">SBF1_7060004</name>
</gene>
<keyword evidence="6" id="KW-0808">Transferase</keyword>
<dbReference type="SMART" id="SM00388">
    <property type="entry name" value="HisKA"/>
    <property type="match status" value="1"/>
</dbReference>
<dbReference type="PANTHER" id="PTHR45339:SF1">
    <property type="entry name" value="HYBRID SIGNAL TRANSDUCTION HISTIDINE KINASE J"/>
    <property type="match status" value="1"/>
</dbReference>
<evidence type="ECO:0000313" key="21">
    <source>
        <dbReference type="EMBL" id="SPF53847.1"/>
    </source>
</evidence>
<dbReference type="CDD" id="cd00082">
    <property type="entry name" value="HisKA"/>
    <property type="match status" value="1"/>
</dbReference>
<evidence type="ECO:0000259" key="17">
    <source>
        <dbReference type="PROSITE" id="PS50109"/>
    </source>
</evidence>
<dbReference type="InterPro" id="IPR036097">
    <property type="entry name" value="HisK_dim/P_sf"/>
</dbReference>
<dbReference type="PROSITE" id="PS50112">
    <property type="entry name" value="PAS"/>
    <property type="match status" value="2"/>
</dbReference>
<dbReference type="Gene3D" id="2.10.70.100">
    <property type="match status" value="1"/>
</dbReference>
<dbReference type="SUPFAM" id="SSF55785">
    <property type="entry name" value="PYP-like sensor domain (PAS domain)"/>
    <property type="match status" value="2"/>
</dbReference>
<accession>A0A2U3LPI2</accession>
<dbReference type="SMART" id="SM00448">
    <property type="entry name" value="REC"/>
    <property type="match status" value="1"/>
</dbReference>
<evidence type="ECO:0000256" key="11">
    <source>
        <dbReference type="ARBA" id="ARBA00024867"/>
    </source>
</evidence>
<evidence type="ECO:0000256" key="9">
    <source>
        <dbReference type="ARBA" id="ARBA00022840"/>
    </source>
</evidence>
<evidence type="ECO:0000256" key="3">
    <source>
        <dbReference type="ARBA" id="ARBA00012438"/>
    </source>
</evidence>
<proteinExistence type="inferred from homology"/>
<comment type="function">
    <text evidence="11">May play the central regulatory role in sporulation. It may be an element of the effector pathway responsible for the activation of sporulation genes in response to nutritional stress. Spo0A may act in concert with spo0H (a sigma factor) to control the expression of some genes that are critical to the sporulation process.</text>
</comment>
<dbReference type="InterPro" id="IPR035965">
    <property type="entry name" value="PAS-like_dom_sf"/>
</dbReference>
<feature type="domain" description="Response regulatory" evidence="18">
    <location>
        <begin position="483"/>
        <end position="601"/>
    </location>
</feature>
<dbReference type="SUPFAM" id="SSF47384">
    <property type="entry name" value="Homodimeric domain of signal transducing histidine kinase"/>
    <property type="match status" value="1"/>
</dbReference>
<dbReference type="FunFam" id="3.30.565.10:FF:000010">
    <property type="entry name" value="Sensor histidine kinase RcsC"/>
    <property type="match status" value="1"/>
</dbReference>
<keyword evidence="16" id="KW-0175">Coiled coil</keyword>
<dbReference type="NCBIfam" id="TIGR00229">
    <property type="entry name" value="sensory_box"/>
    <property type="match status" value="1"/>
</dbReference>
<dbReference type="InterPro" id="IPR004358">
    <property type="entry name" value="Sig_transdc_His_kin-like_C"/>
</dbReference>
<evidence type="ECO:0000256" key="12">
    <source>
        <dbReference type="ARBA" id="ARBA00064003"/>
    </source>
</evidence>
<dbReference type="EMBL" id="OMOF01000675">
    <property type="protein sequence ID" value="SPF53847.1"/>
    <property type="molecule type" value="Genomic_DNA"/>
</dbReference>
<dbReference type="AlphaFoldDB" id="A0A2U3LPI2"/>
<sequence length="604" mass="69378">MYGYEPQKFIPTLQDFIEIIHPDDRDFMIKAIEEPFNGNERELEFRVIKQDYETIWIREKVKYEYNSSGKQVRRYGVVLDITKQKLSELKLMESEAKFREVAENLGEVIWVRQAGQLVYISSAYEKVWGKTCESLYNNPHSFLDSIHPDDKERIVQMYWGENHILKGLFDEQFKIIRADGTIRWIWRRTFPILDRNERAIRLVGISEDITKIKEYEESLRQAREDAETANRAKSQFLANMSHEIRTPMNGILGMAQLLVMDLNDEQKEMAIMIKTSGDNLLTIINDILDLSKIEAGKVRLSQENFTMISLINEVDNLIQPLVVRKGLEYKSHIDKEMKGQLIGDPGRLKQILTNLLGNAIKFTERGSIELSVFKGKTYQDKIQSIFFIKDTGTGIASDKIGQLFTYFTQGDDYITKKYGGTGLGLAISKQLINMMEGEICVESQLGVGTDFTFTGIFMQTEEAKEIYKANNEGAQNITITDSTALLVEDDCVSGEVMKMLCERKNITLKIATRGKETLDLLNEENFDMIFMDIQMPDISGLETTKIIRDREKFLNRHTPIIATTAFALVGDREKCMDAGMDDYLAKPIDADEFYSMVAKYVLKK</sequence>
<feature type="domain" description="PAC" evidence="20">
    <location>
        <begin position="169"/>
        <end position="221"/>
    </location>
</feature>
<keyword evidence="10" id="KW-0902">Two-component regulatory system</keyword>
<evidence type="ECO:0000256" key="13">
    <source>
        <dbReference type="ARBA" id="ARBA00068150"/>
    </source>
</evidence>
<evidence type="ECO:0000256" key="16">
    <source>
        <dbReference type="SAM" id="Coils"/>
    </source>
</evidence>
<dbReference type="InterPro" id="IPR001610">
    <property type="entry name" value="PAC"/>
</dbReference>
<dbReference type="Pfam" id="PF08447">
    <property type="entry name" value="PAS_3"/>
    <property type="match status" value="2"/>
</dbReference>
<evidence type="ECO:0000256" key="4">
    <source>
        <dbReference type="ARBA" id="ARBA00018672"/>
    </source>
</evidence>
<evidence type="ECO:0000256" key="1">
    <source>
        <dbReference type="ARBA" id="ARBA00000085"/>
    </source>
</evidence>
<evidence type="ECO:0000259" key="20">
    <source>
        <dbReference type="PROSITE" id="PS50113"/>
    </source>
</evidence>
<dbReference type="InterPro" id="IPR000700">
    <property type="entry name" value="PAS-assoc_C"/>
</dbReference>
<evidence type="ECO:0000256" key="10">
    <source>
        <dbReference type="ARBA" id="ARBA00023012"/>
    </source>
</evidence>
<dbReference type="FunFam" id="1.10.287.130:FF:000002">
    <property type="entry name" value="Two-component osmosensing histidine kinase"/>
    <property type="match status" value="1"/>
</dbReference>
<feature type="modified residue" description="4-aspartylphosphate" evidence="15">
    <location>
        <position position="532"/>
    </location>
</feature>
<evidence type="ECO:0000256" key="6">
    <source>
        <dbReference type="ARBA" id="ARBA00022679"/>
    </source>
</evidence>
<dbReference type="Gene3D" id="3.40.50.2300">
    <property type="match status" value="1"/>
</dbReference>
<dbReference type="SUPFAM" id="SSF52172">
    <property type="entry name" value="CheY-like"/>
    <property type="match status" value="1"/>
</dbReference>
<feature type="domain" description="PAS" evidence="19">
    <location>
        <begin position="94"/>
        <end position="168"/>
    </location>
</feature>
<comment type="similarity">
    <text evidence="2">In the N-terminal section; belongs to the phytochrome family.</text>
</comment>
<dbReference type="PANTHER" id="PTHR45339">
    <property type="entry name" value="HYBRID SIGNAL TRANSDUCTION HISTIDINE KINASE J"/>
    <property type="match status" value="1"/>
</dbReference>